<accession>A0ACC0QZ38</accession>
<reference evidence="1" key="1">
    <citation type="submission" date="2022-06" db="EMBL/GenBank/DDBJ databases">
        <title>Fusarium solani species complex genomes reveal bases of compartmentalisation and animal pathogenesis.</title>
        <authorList>
            <person name="Tsai I.J."/>
        </authorList>
    </citation>
    <scope>NUCLEOTIDE SEQUENCE</scope>
    <source>
        <strain evidence="1">Fu6.1</strain>
    </source>
</reference>
<dbReference type="EMBL" id="CM046506">
    <property type="protein sequence ID" value="KAI8670623.1"/>
    <property type="molecule type" value="Genomic_DNA"/>
</dbReference>
<comment type="caution">
    <text evidence="1">The sequence shown here is derived from an EMBL/GenBank/DDBJ whole genome shotgun (WGS) entry which is preliminary data.</text>
</comment>
<sequence>MTTLNPLPECECPKLEPFPHDLAADDVEFLSLLDVPSAHASIFKIKIGEKFYALKLNFMTFLGMRDNPAMGIVKDWVDKLDMDDWPSNEGQNEYDWFCMGPSLSCMLDNLHGLHESRVVVRDLSLSQYIRGILVDLNFAWTIPHPARCERTTVKSRQGIYALGLVGSGRFFQ</sequence>
<name>A0ACC0QZ38_9HYPO</name>
<organism evidence="1 2">
    <name type="scientific">Fusarium keratoplasticum</name>
    <dbReference type="NCBI Taxonomy" id="1328300"/>
    <lineage>
        <taxon>Eukaryota</taxon>
        <taxon>Fungi</taxon>
        <taxon>Dikarya</taxon>
        <taxon>Ascomycota</taxon>
        <taxon>Pezizomycotina</taxon>
        <taxon>Sordariomycetes</taxon>
        <taxon>Hypocreomycetidae</taxon>
        <taxon>Hypocreales</taxon>
        <taxon>Nectriaceae</taxon>
        <taxon>Fusarium</taxon>
        <taxon>Fusarium solani species complex</taxon>
    </lineage>
</organism>
<protein>
    <submittedName>
        <fullName evidence="1">Uncharacterized protein</fullName>
    </submittedName>
</protein>
<gene>
    <name evidence="1" type="ORF">NCS57_00534500</name>
</gene>
<proteinExistence type="predicted"/>
<keyword evidence="2" id="KW-1185">Reference proteome</keyword>
<dbReference type="Proteomes" id="UP001065298">
    <property type="component" value="Chromosome 4"/>
</dbReference>
<evidence type="ECO:0000313" key="2">
    <source>
        <dbReference type="Proteomes" id="UP001065298"/>
    </source>
</evidence>
<evidence type="ECO:0000313" key="1">
    <source>
        <dbReference type="EMBL" id="KAI8670623.1"/>
    </source>
</evidence>